<keyword evidence="1" id="KW-0175">Coiled coil</keyword>
<evidence type="ECO:0000259" key="2">
    <source>
        <dbReference type="Pfam" id="PF13514"/>
    </source>
</evidence>
<dbReference type="PANTHER" id="PTHR41259">
    <property type="entry name" value="DOUBLE-STRAND BREAK REPAIR RAD50 ATPASE, PUTATIVE-RELATED"/>
    <property type="match status" value="1"/>
</dbReference>
<name>A0A1L8RER1_9ENTE</name>
<dbReference type="InterPro" id="IPR027417">
    <property type="entry name" value="P-loop_NTPase"/>
</dbReference>
<feature type="coiled-coil region" evidence="1">
    <location>
        <begin position="609"/>
        <end position="704"/>
    </location>
</feature>
<dbReference type="SUPFAM" id="SSF52540">
    <property type="entry name" value="P-loop containing nucleoside triphosphate hydrolases"/>
    <property type="match status" value="1"/>
</dbReference>
<evidence type="ECO:0000313" key="3">
    <source>
        <dbReference type="EMBL" id="OJG18214.1"/>
    </source>
</evidence>
<dbReference type="EMBL" id="JXKH01000005">
    <property type="protein sequence ID" value="OJG18214.1"/>
    <property type="molecule type" value="Genomic_DNA"/>
</dbReference>
<organism evidence="3 4">
    <name type="scientific">Enterococcus canis</name>
    <dbReference type="NCBI Taxonomy" id="214095"/>
    <lineage>
        <taxon>Bacteria</taxon>
        <taxon>Bacillati</taxon>
        <taxon>Bacillota</taxon>
        <taxon>Bacilli</taxon>
        <taxon>Lactobacillales</taxon>
        <taxon>Enterococcaceae</taxon>
        <taxon>Enterococcus</taxon>
    </lineage>
</organism>
<dbReference type="InterPro" id="IPR038734">
    <property type="entry name" value="YhaN_AAA"/>
</dbReference>
<sequence length="854" mass="98813">MNEAGKSTIYAFIETMLFGFPNRGKRKRNYQPYDGAAFGGSLTFQKEPYGLVRIERFKEKDRGRATVTVGEQTGDEKLLQRILAPLTRELFQQVFTFQQEQLWDLQRLQAGDLERALYALGISGSQDLLQVRDGYLNEAQQFYKRKGSQPPLNQKLKEWQQLRTKIQEKEKGIHEYQALLAALERVKAELDQMLTEEAQVQQKLTLNKQQQLNFPLLMEWQELQQQEYEAPLSDTLVENLTNGYQEYDYLTKQLAEAEASLEKQSGLDQHSARYYFYLEQEEAIKAFLAQRLSFEKKQAENGWLQNRYQELGATEAELRARWQWQVEPVPFTPEELAFIEQLQEQETELLQAQQQTQSKAYLLAEQQQQVEAELENLENRHPELLGGQQQRSWLLPGLLAVGSLVGMVLLPNPWRFLMLVGLVIAGLLAFKKTGQDHKETWQTLLTRLDSLQAEQQQVSLTQQDLVNQLAEQQQALTDLRTEKHLGTYPLASWLTGTEVTYFHKIIAEREQIFAQLKAYHQAETEVLIASQFLTDWLPLQDKSVAVIFEEVQDFHDEMEKIRFAQEHHAHYQLTQQIKGTKRNLKELAETLKPQLATAGIAFPTLIPERLQAERNRRGATARKEQLSEQLQELFHEPLSEAQLAANAAALDEQLRQLQASLQGLRREEQKLLYHEKVLLQDGTLAELYQQQAELETEIQELAEIWQSALLAAEILLRALDTLSEAQLPKLLAQASTYFRYLTDRYQQVFLEEDQFWVTDGQRRFSLLDLSTGTRDQFILALRLAFIALHHQATCPVIIDDGWLHYDHERKGRFVALMQELAQKQQVICFSSDQEMVSYYQQAGLKVLAIGGKEN</sequence>
<dbReference type="PANTHER" id="PTHR41259:SF1">
    <property type="entry name" value="DOUBLE-STRAND BREAK REPAIR RAD50 ATPASE, PUTATIVE-RELATED"/>
    <property type="match status" value="1"/>
</dbReference>
<evidence type="ECO:0000313" key="4">
    <source>
        <dbReference type="Proteomes" id="UP000181884"/>
    </source>
</evidence>
<comment type="caution">
    <text evidence="3">The sequence shown here is derived from an EMBL/GenBank/DDBJ whole genome shotgun (WGS) entry which is preliminary data.</text>
</comment>
<proteinExistence type="predicted"/>
<dbReference type="Pfam" id="PF13514">
    <property type="entry name" value="AAA_27"/>
    <property type="match status" value="1"/>
</dbReference>
<dbReference type="AlphaFoldDB" id="A0A1L8RER1"/>
<gene>
    <name evidence="3" type="ORF">RU97_GL002287</name>
</gene>
<feature type="domain" description="YhaN AAA" evidence="2">
    <location>
        <begin position="2"/>
        <end position="170"/>
    </location>
</feature>
<dbReference type="STRING" id="214095.RU97_GL002287"/>
<accession>A0A1L8RER1</accession>
<evidence type="ECO:0000256" key="1">
    <source>
        <dbReference type="SAM" id="Coils"/>
    </source>
</evidence>
<protein>
    <recommendedName>
        <fullName evidence="2">YhaN AAA domain-containing protein</fullName>
    </recommendedName>
</protein>
<dbReference type="Gene3D" id="3.40.50.300">
    <property type="entry name" value="P-loop containing nucleotide triphosphate hydrolases"/>
    <property type="match status" value="2"/>
</dbReference>
<feature type="coiled-coil region" evidence="1">
    <location>
        <begin position="339"/>
        <end position="380"/>
    </location>
</feature>
<dbReference type="Proteomes" id="UP000181884">
    <property type="component" value="Unassembled WGS sequence"/>
</dbReference>
<keyword evidence="4" id="KW-1185">Reference proteome</keyword>
<feature type="coiled-coil region" evidence="1">
    <location>
        <begin position="166"/>
        <end position="203"/>
    </location>
</feature>
<reference evidence="3 4" key="1">
    <citation type="submission" date="2014-12" db="EMBL/GenBank/DDBJ databases">
        <title>Draft genome sequences of 29 type strains of Enterococci.</title>
        <authorList>
            <person name="Zhong Z."/>
            <person name="Sun Z."/>
            <person name="Liu W."/>
            <person name="Zhang W."/>
            <person name="Zhang H."/>
        </authorList>
    </citation>
    <scope>NUCLEOTIDE SEQUENCE [LARGE SCALE GENOMIC DNA]</scope>
    <source>
        <strain evidence="3 4">DSM 17029</strain>
    </source>
</reference>